<dbReference type="EMBL" id="CP158357">
    <property type="protein sequence ID" value="XBX78632.1"/>
    <property type="molecule type" value="Genomic_DNA"/>
</dbReference>
<reference evidence="2" key="1">
    <citation type="submission" date="2024-06" db="EMBL/GenBank/DDBJ databases">
        <title>Draft genome sequence of Microbacterium sp. strain A8/3-1, isolated from Oxytropis tragacanthoides Fisch. ex DC. Root nodules in the Altai region of Russia.</title>
        <authorList>
            <person name="Sazanova A."/>
            <person name="Guro P."/>
            <person name="Kuznetsova I."/>
            <person name="Belimov A."/>
            <person name="Safronova V."/>
        </authorList>
    </citation>
    <scope>NUCLEOTIDE SEQUENCE</scope>
    <source>
        <strain evidence="2">A8/3-1</strain>
    </source>
</reference>
<organism evidence="2">
    <name type="scientific">Microbacterium sp. A8/3-1</name>
    <dbReference type="NCBI Taxonomy" id="3160749"/>
    <lineage>
        <taxon>Bacteria</taxon>
        <taxon>Bacillati</taxon>
        <taxon>Actinomycetota</taxon>
        <taxon>Actinomycetes</taxon>
        <taxon>Micrococcales</taxon>
        <taxon>Microbacteriaceae</taxon>
        <taxon>Microbacterium</taxon>
    </lineage>
</organism>
<dbReference type="Pfam" id="PF20218">
    <property type="entry name" value="DUF6578"/>
    <property type="match status" value="1"/>
</dbReference>
<gene>
    <name evidence="2" type="ORF">ABS642_00655</name>
</gene>
<dbReference type="AlphaFoldDB" id="A0AAU7VWA0"/>
<dbReference type="InterPro" id="IPR046485">
    <property type="entry name" value="DUF6578"/>
</dbReference>
<sequence>MTRVWLTPWEWACCGEPFAVGDEVNFGIRSREAALLVDTLGTERASSVDALESHHEHEYADRVRGTVAAVQEVTHEVVERKIQVSSGPGRVHESVTFEPVPDTTRLQTVPGVRLPIDPERARRGEFEEGSADRPRRSRVGWLVDVDETGPDAPPNLPGTAG</sequence>
<feature type="region of interest" description="Disordered" evidence="1">
    <location>
        <begin position="115"/>
        <end position="161"/>
    </location>
</feature>
<feature type="compositionally biased region" description="Pro residues" evidence="1">
    <location>
        <begin position="151"/>
        <end position="161"/>
    </location>
</feature>
<accession>A0AAU7VWA0</accession>
<evidence type="ECO:0000256" key="1">
    <source>
        <dbReference type="SAM" id="MobiDB-lite"/>
    </source>
</evidence>
<evidence type="ECO:0000313" key="2">
    <source>
        <dbReference type="EMBL" id="XBX78632.1"/>
    </source>
</evidence>
<proteinExistence type="predicted"/>
<protein>
    <submittedName>
        <fullName evidence="2">DUF6578 domain-containing protein</fullName>
    </submittedName>
</protein>
<feature type="compositionally biased region" description="Basic and acidic residues" evidence="1">
    <location>
        <begin position="116"/>
        <end position="134"/>
    </location>
</feature>
<dbReference type="RefSeq" id="WP_350351858.1">
    <property type="nucleotide sequence ID" value="NZ_CP158357.1"/>
</dbReference>
<name>A0AAU7VWA0_9MICO</name>